<proteinExistence type="predicted"/>
<sequence>MRTLTGNDVLAFAKTPLFLYSILIFCKTNNG</sequence>
<reference evidence="1" key="1">
    <citation type="journal article" date="2024" name="Can. J. Microbiol.">
        <title>Biological and genomic characteristics of three novel bacteriophages and a phage-plasmid of Klebsiella pneumoniae.</title>
        <authorList>
            <person name="Uskudar-Guclu A."/>
            <person name="Unlu S."/>
            <person name="Salih-Dogan H."/>
            <person name="Yalcin S."/>
            <person name="Basustaoglu A."/>
        </authorList>
    </citation>
    <scope>NUCLEOTIDE SEQUENCE</scope>
</reference>
<protein>
    <submittedName>
        <fullName evidence="1">Uncharacterized protein</fullName>
    </submittedName>
</protein>
<dbReference type="EMBL" id="OQ790078">
    <property type="protein sequence ID" value="WJE88349.1"/>
    <property type="molecule type" value="Genomic_DNA"/>
</dbReference>
<organism evidence="1">
    <name type="scientific">Klebsiella phage Kpn74</name>
    <dbReference type="NCBI Taxonomy" id="3044026"/>
    <lineage>
        <taxon>Viruses</taxon>
        <taxon>Duplodnaviria</taxon>
        <taxon>Heunggongvirae</taxon>
        <taxon>Uroviricota</taxon>
        <taxon>Caudoviricetes</taxon>
    </lineage>
</organism>
<evidence type="ECO:0000313" key="1">
    <source>
        <dbReference type="EMBL" id="WJE88349.1"/>
    </source>
</evidence>
<name>A0AAT9V5I0_9CAUD</name>
<accession>A0AAT9V5I0</accession>